<sequence length="257" mass="27994">MSVRTRPAPRLLAKTARRRPAPERSTGCRETELRAFLIMAGHDLGSPLAVITAHLQQLREDDESRLGTQAQRDLDVMERAVRRMGRLVDDLLTHARADESELRVRPVSLADLVADVTAERLTTDDGSQITTNGTLPYVYADPNLLRHVIDNLIGNALKYRRTGTAALVEVSAQTAPGGVVRIEIADHGIGIPEADRPKVFDAFHRSANSGGYQGTGLGLAICRRIVERHGGRIGVEQNPGGGSRFWFTLPPSIPTGD</sequence>
<comment type="catalytic activity">
    <reaction evidence="1">
        <text>ATP + protein L-histidine = ADP + protein N-phospho-L-histidine.</text>
        <dbReference type="EC" id="2.7.13.3"/>
    </reaction>
</comment>
<evidence type="ECO:0000313" key="11">
    <source>
        <dbReference type="Proteomes" id="UP001597183"/>
    </source>
</evidence>
<dbReference type="CDD" id="cd16922">
    <property type="entry name" value="HATPase_EvgS-ArcB-TorS-like"/>
    <property type="match status" value="1"/>
</dbReference>
<dbReference type="PANTHER" id="PTHR43711">
    <property type="entry name" value="TWO-COMPONENT HISTIDINE KINASE"/>
    <property type="match status" value="1"/>
</dbReference>
<evidence type="ECO:0000256" key="8">
    <source>
        <dbReference type="SAM" id="MobiDB-lite"/>
    </source>
</evidence>
<reference evidence="11" key="1">
    <citation type="journal article" date="2019" name="Int. J. Syst. Evol. Microbiol.">
        <title>The Global Catalogue of Microorganisms (GCM) 10K type strain sequencing project: providing services to taxonomists for standard genome sequencing and annotation.</title>
        <authorList>
            <consortium name="The Broad Institute Genomics Platform"/>
            <consortium name="The Broad Institute Genome Sequencing Center for Infectious Disease"/>
            <person name="Wu L."/>
            <person name="Ma J."/>
        </authorList>
    </citation>
    <scope>NUCLEOTIDE SEQUENCE [LARGE SCALE GENOMIC DNA]</scope>
    <source>
        <strain evidence="11">CCM 7526</strain>
    </source>
</reference>
<dbReference type="Gene3D" id="1.10.287.130">
    <property type="match status" value="1"/>
</dbReference>
<dbReference type="Pfam" id="PF00512">
    <property type="entry name" value="HisKA"/>
    <property type="match status" value="1"/>
</dbReference>
<evidence type="ECO:0000256" key="4">
    <source>
        <dbReference type="ARBA" id="ARBA00022553"/>
    </source>
</evidence>
<name>A0ABW4A498_9ACTN</name>
<dbReference type="SUPFAM" id="SSF55874">
    <property type="entry name" value="ATPase domain of HSP90 chaperone/DNA topoisomerase II/histidine kinase"/>
    <property type="match status" value="1"/>
</dbReference>
<dbReference type="InterPro" id="IPR003594">
    <property type="entry name" value="HATPase_dom"/>
</dbReference>
<dbReference type="Proteomes" id="UP001597183">
    <property type="component" value="Unassembled WGS sequence"/>
</dbReference>
<protein>
    <recommendedName>
        <fullName evidence="3">histidine kinase</fullName>
        <ecNumber evidence="3">2.7.13.3</ecNumber>
    </recommendedName>
</protein>
<comment type="caution">
    <text evidence="10">The sequence shown here is derived from an EMBL/GenBank/DDBJ whole genome shotgun (WGS) entry which is preliminary data.</text>
</comment>
<evidence type="ECO:0000256" key="1">
    <source>
        <dbReference type="ARBA" id="ARBA00000085"/>
    </source>
</evidence>
<evidence type="ECO:0000313" key="10">
    <source>
        <dbReference type="EMBL" id="MFD1365025.1"/>
    </source>
</evidence>
<keyword evidence="10" id="KW-0547">Nucleotide-binding</keyword>
<evidence type="ECO:0000256" key="6">
    <source>
        <dbReference type="ARBA" id="ARBA00022777"/>
    </source>
</evidence>
<keyword evidence="5" id="KW-0808">Transferase</keyword>
<keyword evidence="7" id="KW-0902">Two-component regulatory system</keyword>
<dbReference type="PRINTS" id="PR00344">
    <property type="entry name" value="BCTRLSENSOR"/>
</dbReference>
<dbReference type="PANTHER" id="PTHR43711:SF1">
    <property type="entry name" value="HISTIDINE KINASE 1"/>
    <property type="match status" value="1"/>
</dbReference>
<dbReference type="InterPro" id="IPR005467">
    <property type="entry name" value="His_kinase_dom"/>
</dbReference>
<dbReference type="Gene3D" id="3.30.565.10">
    <property type="entry name" value="Histidine kinase-like ATPase, C-terminal domain"/>
    <property type="match status" value="1"/>
</dbReference>
<dbReference type="EMBL" id="JBHTMK010000007">
    <property type="protein sequence ID" value="MFD1365025.1"/>
    <property type="molecule type" value="Genomic_DNA"/>
</dbReference>
<gene>
    <name evidence="10" type="ORF">ACFQ5G_06675</name>
</gene>
<dbReference type="EC" id="2.7.13.3" evidence="3"/>
<accession>A0ABW4A498</accession>
<dbReference type="CDD" id="cd00082">
    <property type="entry name" value="HisKA"/>
    <property type="match status" value="1"/>
</dbReference>
<evidence type="ECO:0000256" key="5">
    <source>
        <dbReference type="ARBA" id="ARBA00022679"/>
    </source>
</evidence>
<evidence type="ECO:0000256" key="3">
    <source>
        <dbReference type="ARBA" id="ARBA00012438"/>
    </source>
</evidence>
<dbReference type="PROSITE" id="PS50109">
    <property type="entry name" value="HIS_KIN"/>
    <property type="match status" value="1"/>
</dbReference>
<dbReference type="InterPro" id="IPR050736">
    <property type="entry name" value="Sensor_HK_Regulatory"/>
</dbReference>
<comment type="subcellular location">
    <subcellularLocation>
        <location evidence="2">Cell membrane</location>
    </subcellularLocation>
</comment>
<evidence type="ECO:0000259" key="9">
    <source>
        <dbReference type="PROSITE" id="PS50109"/>
    </source>
</evidence>
<evidence type="ECO:0000256" key="2">
    <source>
        <dbReference type="ARBA" id="ARBA00004236"/>
    </source>
</evidence>
<dbReference type="RefSeq" id="WP_317795242.1">
    <property type="nucleotide sequence ID" value="NZ_AP028461.1"/>
</dbReference>
<feature type="region of interest" description="Disordered" evidence="8">
    <location>
        <begin position="1"/>
        <end position="27"/>
    </location>
</feature>
<feature type="domain" description="Histidine kinase" evidence="9">
    <location>
        <begin position="39"/>
        <end position="253"/>
    </location>
</feature>
<proteinExistence type="predicted"/>
<dbReference type="InterPro" id="IPR004358">
    <property type="entry name" value="Sig_transdc_His_kin-like_C"/>
</dbReference>
<keyword evidence="4" id="KW-0597">Phosphoprotein</keyword>
<keyword evidence="6" id="KW-0418">Kinase</keyword>
<dbReference type="InterPro" id="IPR003661">
    <property type="entry name" value="HisK_dim/P_dom"/>
</dbReference>
<dbReference type="InterPro" id="IPR036097">
    <property type="entry name" value="HisK_dim/P_sf"/>
</dbReference>
<dbReference type="InterPro" id="IPR036890">
    <property type="entry name" value="HATPase_C_sf"/>
</dbReference>
<organism evidence="10 11">
    <name type="scientific">Actinoplanes sichuanensis</name>
    <dbReference type="NCBI Taxonomy" id="512349"/>
    <lineage>
        <taxon>Bacteria</taxon>
        <taxon>Bacillati</taxon>
        <taxon>Actinomycetota</taxon>
        <taxon>Actinomycetes</taxon>
        <taxon>Micromonosporales</taxon>
        <taxon>Micromonosporaceae</taxon>
        <taxon>Actinoplanes</taxon>
    </lineage>
</organism>
<dbReference type="SMART" id="SM00388">
    <property type="entry name" value="HisKA"/>
    <property type="match status" value="1"/>
</dbReference>
<evidence type="ECO:0000256" key="7">
    <source>
        <dbReference type="ARBA" id="ARBA00023012"/>
    </source>
</evidence>
<dbReference type="GO" id="GO:0005524">
    <property type="term" value="F:ATP binding"/>
    <property type="evidence" value="ECO:0007669"/>
    <property type="project" value="UniProtKB-KW"/>
</dbReference>
<dbReference type="SUPFAM" id="SSF47384">
    <property type="entry name" value="Homodimeric domain of signal transducing histidine kinase"/>
    <property type="match status" value="1"/>
</dbReference>
<keyword evidence="10" id="KW-0067">ATP-binding</keyword>
<keyword evidence="11" id="KW-1185">Reference proteome</keyword>
<dbReference type="Pfam" id="PF02518">
    <property type="entry name" value="HATPase_c"/>
    <property type="match status" value="1"/>
</dbReference>
<dbReference type="SMART" id="SM00387">
    <property type="entry name" value="HATPase_c"/>
    <property type="match status" value="1"/>
</dbReference>